<dbReference type="Pfam" id="PF13414">
    <property type="entry name" value="TPR_11"/>
    <property type="match status" value="1"/>
</dbReference>
<protein>
    <submittedName>
        <fullName evidence="2">Tetratricopeptide repeat protein</fullName>
    </submittedName>
</protein>
<dbReference type="InterPro" id="IPR011990">
    <property type="entry name" value="TPR-like_helical_dom_sf"/>
</dbReference>
<comment type="caution">
    <text evidence="2">The sequence shown here is derived from an EMBL/GenBank/DDBJ whole genome shotgun (WGS) entry which is preliminary data.</text>
</comment>
<reference evidence="2 3" key="1">
    <citation type="submission" date="2021-05" db="EMBL/GenBank/DDBJ databases">
        <title>A Polyphasic approach of four new species of the genus Ohtaekwangia: Ohtaekwangia histidinii sp. nov., Ohtaekwangia cretensis sp. nov., Ohtaekwangia indiensis sp. nov., Ohtaekwangia reichenbachii sp. nov. from diverse environment.</title>
        <authorList>
            <person name="Octaviana S."/>
        </authorList>
    </citation>
    <scope>NUCLEOTIDE SEQUENCE [LARGE SCALE GENOMIC DNA]</scope>
    <source>
        <strain evidence="2 3">PWU5</strain>
    </source>
</reference>
<gene>
    <name evidence="2" type="ORF">KK062_26280</name>
</gene>
<dbReference type="Proteomes" id="UP001319080">
    <property type="component" value="Unassembled WGS sequence"/>
</dbReference>
<dbReference type="Pfam" id="PF06552">
    <property type="entry name" value="TOM20_plant"/>
    <property type="match status" value="1"/>
</dbReference>
<dbReference type="RefSeq" id="WP_254087345.1">
    <property type="nucleotide sequence ID" value="NZ_JAHESE010000040.1"/>
</dbReference>
<dbReference type="Pfam" id="PF13289">
    <property type="entry name" value="SIR2_2"/>
    <property type="match status" value="1"/>
</dbReference>
<evidence type="ECO:0000256" key="1">
    <source>
        <dbReference type="SAM" id="Coils"/>
    </source>
</evidence>
<dbReference type="PANTHER" id="PTHR45005:SF2">
    <property type="entry name" value="PROTEIN HLB1"/>
    <property type="match status" value="1"/>
</dbReference>
<dbReference type="EMBL" id="JAHESE010000040">
    <property type="protein sequence ID" value="MBT1711776.1"/>
    <property type="molecule type" value="Genomic_DNA"/>
</dbReference>
<sequence>MQNRVPNDLEKAICNDNLIVFVGAGLSYGLFNINKQPLKGWTNLVEQMLGHLKQKGYDVDYLLPVLSRQPPIKVLDLIESDNNIPKKEISDFIKDFLDLAEDNDFTLHEKLYQLSNKIVTTNYDTAFEKAIPLLRKNRAYKGKNYELTKHKETGAPLLFKLHGCFEDVDSMVLFPSAYQNLYKNPTRDAEHSILVLKNIILNKSILFIGAGMGDFQINNLFEEIRKLQGDYNQKHFIITKTPIDSTLNFLTPISVSDYAEIETIIDQMISIKKNSIDKESEEMKQLRQQFEAIEMKLLKFETEINPNQTKLLEREAFKYLLKGVNCSLLGKHEEAIVEYETAVELKPDLHEAFYNCGNALGNSAKTKTGSEAEALYHQAFDKYQQAIQIKPDKHEAFNNWGIYLGNLAETKTGSEAEALYHQAFDKYQQAIQIKPDQQSAFYNWGNDLGNLAKTKTRSEVETLYHQAFDKYQQAIQIKPDKHEAFNNWGNALGNLAKTKTGSEVEALYYQAFDKYQQAIQIKPDKHSAFYNWGTYLAELAETKTGSEAEALYHQAFDKYQQAIQIKPDKHEAFSNWGIYLGNLAETKIGSEAEALYHQAFDKYQQAIQIKPDEHDAFYNWGTELGNLAKTKTGSEAETLYHQAFDKYQQAIQIKPDKREAFNNWGHDLGNLAKTKTGSEAKALYHQAIDKLQKAIECEGNSDDMDNIYAMKMEYELALKNLHDSIT</sequence>
<evidence type="ECO:0000313" key="2">
    <source>
        <dbReference type="EMBL" id="MBT1711776.1"/>
    </source>
</evidence>
<evidence type="ECO:0000313" key="3">
    <source>
        <dbReference type="Proteomes" id="UP001319080"/>
    </source>
</evidence>
<dbReference type="PANTHER" id="PTHR45005">
    <property type="match status" value="1"/>
</dbReference>
<proteinExistence type="predicted"/>
<name>A0AAP2GSI7_9BACT</name>
<organism evidence="2 3">
    <name type="scientific">Dawidia cretensis</name>
    <dbReference type="NCBI Taxonomy" id="2782350"/>
    <lineage>
        <taxon>Bacteria</taxon>
        <taxon>Pseudomonadati</taxon>
        <taxon>Bacteroidota</taxon>
        <taxon>Cytophagia</taxon>
        <taxon>Cytophagales</taxon>
        <taxon>Chryseotaleaceae</taxon>
        <taxon>Dawidia</taxon>
    </lineage>
</organism>
<dbReference type="SUPFAM" id="SSF48452">
    <property type="entry name" value="TPR-like"/>
    <property type="match status" value="1"/>
</dbReference>
<keyword evidence="1" id="KW-0175">Coiled coil</keyword>
<dbReference type="InterPro" id="IPR053277">
    <property type="entry name" value="Endomembrane_traffic_mod"/>
</dbReference>
<dbReference type="Gene3D" id="1.25.40.10">
    <property type="entry name" value="Tetratricopeptide repeat domain"/>
    <property type="match status" value="4"/>
</dbReference>
<accession>A0AAP2GSI7</accession>
<dbReference type="AlphaFoldDB" id="A0AAP2GSI7"/>
<feature type="coiled-coil region" evidence="1">
    <location>
        <begin position="269"/>
        <end position="303"/>
    </location>
</feature>
<keyword evidence="3" id="KW-1185">Reference proteome</keyword>